<sequence length="97" mass="10944">MAARAYSTGIGVDFDNTTTTAIVQYKGNFSTPSLPYLPYYNDTKAAFDFITSIKGVWFLHCHLERHLSWGMETVFIVKNGKRLNETLLPPLPDMPPC</sequence>
<keyword evidence="3" id="KW-0964">Secreted</keyword>
<dbReference type="AlphaFoldDB" id="A0A2Z6PGA2"/>
<keyword evidence="4" id="KW-0479">Metal-binding</keyword>
<evidence type="ECO:0000256" key="1">
    <source>
        <dbReference type="ARBA" id="ARBA00004613"/>
    </source>
</evidence>
<keyword evidence="5" id="KW-0677">Repeat</keyword>
<dbReference type="PANTHER" id="PTHR11709:SF443">
    <property type="entry name" value="LACCASE-15"/>
    <property type="match status" value="1"/>
</dbReference>
<dbReference type="InterPro" id="IPR011706">
    <property type="entry name" value="Cu-oxidase_C"/>
</dbReference>
<dbReference type="GO" id="GO:0005507">
    <property type="term" value="F:copper ion binding"/>
    <property type="evidence" value="ECO:0007669"/>
    <property type="project" value="InterPro"/>
</dbReference>
<dbReference type="Proteomes" id="UP000242715">
    <property type="component" value="Unassembled WGS sequence"/>
</dbReference>
<name>A0A2Z6PGA2_TRISU</name>
<evidence type="ECO:0000256" key="3">
    <source>
        <dbReference type="ARBA" id="ARBA00022525"/>
    </source>
</evidence>
<gene>
    <name evidence="9" type="ORF">TSUD_305100</name>
</gene>
<dbReference type="OrthoDB" id="2121828at2759"/>
<dbReference type="GO" id="GO:0005576">
    <property type="term" value="C:extracellular region"/>
    <property type="evidence" value="ECO:0007669"/>
    <property type="project" value="UniProtKB-SubCell"/>
</dbReference>
<evidence type="ECO:0000256" key="7">
    <source>
        <dbReference type="ARBA" id="ARBA00023008"/>
    </source>
</evidence>
<evidence type="ECO:0000256" key="5">
    <source>
        <dbReference type="ARBA" id="ARBA00022737"/>
    </source>
</evidence>
<reference evidence="10" key="1">
    <citation type="journal article" date="2017" name="Front. Plant Sci.">
        <title>Climate Clever Clovers: New Paradigm to Reduce the Environmental Footprint of Ruminants by Breeding Low Methanogenic Forages Utilizing Haplotype Variation.</title>
        <authorList>
            <person name="Kaur P."/>
            <person name="Appels R."/>
            <person name="Bayer P.E."/>
            <person name="Keeble-Gagnere G."/>
            <person name="Wang J."/>
            <person name="Hirakawa H."/>
            <person name="Shirasawa K."/>
            <person name="Vercoe P."/>
            <person name="Stefanova K."/>
            <person name="Durmic Z."/>
            <person name="Nichols P."/>
            <person name="Revell C."/>
            <person name="Isobe S.N."/>
            <person name="Edwards D."/>
            <person name="Erskine W."/>
        </authorList>
    </citation>
    <scope>NUCLEOTIDE SEQUENCE [LARGE SCALE GENOMIC DNA]</scope>
    <source>
        <strain evidence="10">cv. Daliak</strain>
    </source>
</reference>
<dbReference type="InterPro" id="IPR008972">
    <property type="entry name" value="Cupredoxin"/>
</dbReference>
<evidence type="ECO:0000313" key="9">
    <source>
        <dbReference type="EMBL" id="GAU44329.1"/>
    </source>
</evidence>
<comment type="subcellular location">
    <subcellularLocation>
        <location evidence="1">Secreted</location>
    </subcellularLocation>
</comment>
<dbReference type="InterPro" id="IPR045087">
    <property type="entry name" value="Cu-oxidase_fam"/>
</dbReference>
<comment type="similarity">
    <text evidence="2">Belongs to the multicopper oxidase family.</text>
</comment>
<evidence type="ECO:0000259" key="8">
    <source>
        <dbReference type="Pfam" id="PF07731"/>
    </source>
</evidence>
<proteinExistence type="inferred from homology"/>
<dbReference type="PROSITE" id="PS00080">
    <property type="entry name" value="MULTICOPPER_OXIDASE2"/>
    <property type="match status" value="1"/>
</dbReference>
<keyword evidence="10" id="KW-1185">Reference proteome</keyword>
<evidence type="ECO:0000313" key="10">
    <source>
        <dbReference type="Proteomes" id="UP000242715"/>
    </source>
</evidence>
<dbReference type="PANTHER" id="PTHR11709">
    <property type="entry name" value="MULTI-COPPER OXIDASE"/>
    <property type="match status" value="1"/>
</dbReference>
<dbReference type="GO" id="GO:0016491">
    <property type="term" value="F:oxidoreductase activity"/>
    <property type="evidence" value="ECO:0007669"/>
    <property type="project" value="UniProtKB-KW"/>
</dbReference>
<keyword evidence="6" id="KW-0560">Oxidoreductase</keyword>
<dbReference type="Pfam" id="PF07731">
    <property type="entry name" value="Cu-oxidase_2"/>
    <property type="match status" value="1"/>
</dbReference>
<evidence type="ECO:0000256" key="4">
    <source>
        <dbReference type="ARBA" id="ARBA00022723"/>
    </source>
</evidence>
<accession>A0A2Z6PGA2</accession>
<dbReference type="InterPro" id="IPR033138">
    <property type="entry name" value="Cu_oxidase_CS"/>
</dbReference>
<evidence type="ECO:0000256" key="6">
    <source>
        <dbReference type="ARBA" id="ARBA00023002"/>
    </source>
</evidence>
<dbReference type="SUPFAM" id="SSF49503">
    <property type="entry name" value="Cupredoxins"/>
    <property type="match status" value="1"/>
</dbReference>
<organism evidence="9 10">
    <name type="scientific">Trifolium subterraneum</name>
    <name type="common">Subterranean clover</name>
    <dbReference type="NCBI Taxonomy" id="3900"/>
    <lineage>
        <taxon>Eukaryota</taxon>
        <taxon>Viridiplantae</taxon>
        <taxon>Streptophyta</taxon>
        <taxon>Embryophyta</taxon>
        <taxon>Tracheophyta</taxon>
        <taxon>Spermatophyta</taxon>
        <taxon>Magnoliopsida</taxon>
        <taxon>eudicotyledons</taxon>
        <taxon>Gunneridae</taxon>
        <taxon>Pentapetalae</taxon>
        <taxon>rosids</taxon>
        <taxon>fabids</taxon>
        <taxon>Fabales</taxon>
        <taxon>Fabaceae</taxon>
        <taxon>Papilionoideae</taxon>
        <taxon>50 kb inversion clade</taxon>
        <taxon>NPAAA clade</taxon>
        <taxon>Hologalegina</taxon>
        <taxon>IRL clade</taxon>
        <taxon>Trifolieae</taxon>
        <taxon>Trifolium</taxon>
    </lineage>
</organism>
<keyword evidence="7" id="KW-0186">Copper</keyword>
<protein>
    <recommendedName>
        <fullName evidence="8">Plastocyanin-like domain-containing protein</fullName>
    </recommendedName>
</protein>
<dbReference type="PROSITE" id="PS00079">
    <property type="entry name" value="MULTICOPPER_OXIDASE1"/>
    <property type="match status" value="1"/>
</dbReference>
<dbReference type="Gene3D" id="2.60.40.420">
    <property type="entry name" value="Cupredoxins - blue copper proteins"/>
    <property type="match status" value="1"/>
</dbReference>
<evidence type="ECO:0000256" key="2">
    <source>
        <dbReference type="ARBA" id="ARBA00010609"/>
    </source>
</evidence>
<dbReference type="EMBL" id="DF974033">
    <property type="protein sequence ID" value="GAU44329.1"/>
    <property type="molecule type" value="Genomic_DNA"/>
</dbReference>
<feature type="domain" description="Plastocyanin-like" evidence="8">
    <location>
        <begin position="41"/>
        <end position="80"/>
    </location>
</feature>
<dbReference type="InterPro" id="IPR002355">
    <property type="entry name" value="Cu_oxidase_Cu_BS"/>
</dbReference>